<dbReference type="PANTHER" id="PTHR45947">
    <property type="entry name" value="SULFOQUINOVOSYL TRANSFERASE SQD2"/>
    <property type="match status" value="1"/>
</dbReference>
<dbReference type="GO" id="GO:0016757">
    <property type="term" value="F:glycosyltransferase activity"/>
    <property type="evidence" value="ECO:0007669"/>
    <property type="project" value="InterPro"/>
</dbReference>
<gene>
    <name evidence="2" type="ORF">IAB60_08720</name>
</gene>
<evidence type="ECO:0000313" key="2">
    <source>
        <dbReference type="EMBL" id="HIT42159.1"/>
    </source>
</evidence>
<evidence type="ECO:0000259" key="1">
    <source>
        <dbReference type="Pfam" id="PF00534"/>
    </source>
</evidence>
<organism evidence="2 3">
    <name type="scientific">Candidatus Caccovicinus merdipullorum</name>
    <dbReference type="NCBI Taxonomy" id="2840724"/>
    <lineage>
        <taxon>Bacteria</taxon>
        <taxon>Bacillati</taxon>
        <taxon>Bacillota</taxon>
        <taxon>Clostridia</taxon>
        <taxon>Eubacteriales</taxon>
        <taxon>Candidatus Caccovicinus</taxon>
    </lineage>
</organism>
<reference evidence="2" key="1">
    <citation type="submission" date="2020-10" db="EMBL/GenBank/DDBJ databases">
        <authorList>
            <person name="Gilroy R."/>
        </authorList>
    </citation>
    <scope>NUCLEOTIDE SEQUENCE</scope>
    <source>
        <strain evidence="2">CHK123-3438</strain>
    </source>
</reference>
<reference evidence="2" key="2">
    <citation type="journal article" date="2021" name="PeerJ">
        <title>Extensive microbial diversity within the chicken gut microbiome revealed by metagenomics and culture.</title>
        <authorList>
            <person name="Gilroy R."/>
            <person name="Ravi A."/>
            <person name="Getino M."/>
            <person name="Pursley I."/>
            <person name="Horton D.L."/>
            <person name="Alikhan N.F."/>
            <person name="Baker D."/>
            <person name="Gharbi K."/>
            <person name="Hall N."/>
            <person name="Watson M."/>
            <person name="Adriaenssens E.M."/>
            <person name="Foster-Nyarko E."/>
            <person name="Jarju S."/>
            <person name="Secka A."/>
            <person name="Antonio M."/>
            <person name="Oren A."/>
            <person name="Chaudhuri R.R."/>
            <person name="La Ragione R."/>
            <person name="Hildebrand F."/>
            <person name="Pallen M.J."/>
        </authorList>
    </citation>
    <scope>NUCLEOTIDE SEQUENCE</scope>
    <source>
        <strain evidence="2">CHK123-3438</strain>
    </source>
</reference>
<dbReference type="EMBL" id="DVKS01000152">
    <property type="protein sequence ID" value="HIT42159.1"/>
    <property type="molecule type" value="Genomic_DNA"/>
</dbReference>
<dbReference type="Proteomes" id="UP000886860">
    <property type="component" value="Unassembled WGS sequence"/>
</dbReference>
<evidence type="ECO:0000313" key="3">
    <source>
        <dbReference type="Proteomes" id="UP000886860"/>
    </source>
</evidence>
<name>A0A9D1KFR0_9FIRM</name>
<dbReference type="InterPro" id="IPR001296">
    <property type="entry name" value="Glyco_trans_1"/>
</dbReference>
<dbReference type="PANTHER" id="PTHR45947:SF14">
    <property type="entry name" value="SLL1723 PROTEIN"/>
    <property type="match status" value="1"/>
</dbReference>
<sequence length="429" mass="48434">MIRTLQFKYALKTDGVTAIMLNLYENMDPGQVSFDFLVGDEKVPPEIRKRIEERGGRIYSIAAACREKNRLAYTLHKVAFCYRLMRENHYDLVHVHTENAGRSLILIFAGLAGVRGRILHSHSAFTQSGKKGARKQRILKQLMPLWTNGYLTCSEEAARWMFPKRITKSGRSGKVASAGRGNRSGKGSRVVMIPNGIRVDDFRFSEEVREAVRRELGAEEKDFLLCTVGRLAPEKNYGFLLLVLKELIRRMKTSSGQEDIRFRLLFIGEGPEETELRKMARELEIEDRVCFLGNRNDVPGLLMGADCFLLPSLFEGLPLVLVEAQASGLPCVASDRITRQVELTGQITYLPVEEPSDEEAAGKLAQRWARQIQAFSKDREGEIWRPEGAILVKEAGFDVADAARKLERYYRAISAKGRRGPRRGRGDAV</sequence>
<dbReference type="AlphaFoldDB" id="A0A9D1KFR0"/>
<dbReference type="Pfam" id="PF00534">
    <property type="entry name" value="Glycos_transf_1"/>
    <property type="match status" value="1"/>
</dbReference>
<dbReference type="Gene3D" id="3.40.50.2000">
    <property type="entry name" value="Glycogen Phosphorylase B"/>
    <property type="match status" value="2"/>
</dbReference>
<accession>A0A9D1KFR0</accession>
<proteinExistence type="predicted"/>
<comment type="caution">
    <text evidence="2">The sequence shown here is derived from an EMBL/GenBank/DDBJ whole genome shotgun (WGS) entry which is preliminary data.</text>
</comment>
<feature type="domain" description="Glycosyl transferase family 1" evidence="1">
    <location>
        <begin position="209"/>
        <end position="364"/>
    </location>
</feature>
<protein>
    <submittedName>
        <fullName evidence="2">Glycosyltransferase</fullName>
    </submittedName>
</protein>
<dbReference type="InterPro" id="IPR050194">
    <property type="entry name" value="Glycosyltransferase_grp1"/>
</dbReference>
<dbReference type="SUPFAM" id="SSF53756">
    <property type="entry name" value="UDP-Glycosyltransferase/glycogen phosphorylase"/>
    <property type="match status" value="1"/>
</dbReference>